<dbReference type="InterPro" id="IPR031821">
    <property type="entry name" value="SOSSC"/>
</dbReference>
<dbReference type="PANTHER" id="PTHR48205:SF1">
    <property type="entry name" value="OS01G0742766 PROTEIN"/>
    <property type="match status" value="1"/>
</dbReference>
<dbReference type="GO" id="GO:0070876">
    <property type="term" value="C:SOSS complex"/>
    <property type="evidence" value="ECO:0007669"/>
    <property type="project" value="InterPro"/>
</dbReference>
<feature type="compositionally biased region" description="Basic residues" evidence="1">
    <location>
        <begin position="1"/>
        <end position="15"/>
    </location>
</feature>
<sequence>MEAEPKKRRRFRAPPRRVAPTSVRKEDTAETAVHVAQRSGVHPAVQQARDFAVAQAQQEGCTGNFKSFDSPFGNFLLPVIPTRAELGG</sequence>
<protein>
    <submittedName>
        <fullName evidence="2">Uncharacterized protein</fullName>
    </submittedName>
</protein>
<accession>A0AA88UUW1</accession>
<comment type="caution">
    <text evidence="2">The sequence shown here is derived from an EMBL/GenBank/DDBJ whole genome shotgun (WGS) entry which is preliminary data.</text>
</comment>
<organism evidence="2 3">
    <name type="scientific">Escallonia rubra</name>
    <dbReference type="NCBI Taxonomy" id="112253"/>
    <lineage>
        <taxon>Eukaryota</taxon>
        <taxon>Viridiplantae</taxon>
        <taxon>Streptophyta</taxon>
        <taxon>Embryophyta</taxon>
        <taxon>Tracheophyta</taxon>
        <taxon>Spermatophyta</taxon>
        <taxon>Magnoliopsida</taxon>
        <taxon>eudicotyledons</taxon>
        <taxon>Gunneridae</taxon>
        <taxon>Pentapetalae</taxon>
        <taxon>asterids</taxon>
        <taxon>campanulids</taxon>
        <taxon>Escalloniales</taxon>
        <taxon>Escalloniaceae</taxon>
        <taxon>Escallonia</taxon>
    </lineage>
</organism>
<dbReference type="Proteomes" id="UP001187471">
    <property type="component" value="Unassembled WGS sequence"/>
</dbReference>
<gene>
    <name evidence="2" type="ORF">RJ640_027386</name>
</gene>
<evidence type="ECO:0000256" key="1">
    <source>
        <dbReference type="SAM" id="MobiDB-lite"/>
    </source>
</evidence>
<dbReference type="PANTHER" id="PTHR48205">
    <property type="entry name" value="OS01G0742766 PROTEIN"/>
    <property type="match status" value="1"/>
</dbReference>
<dbReference type="GO" id="GO:0006281">
    <property type="term" value="P:DNA repair"/>
    <property type="evidence" value="ECO:0007669"/>
    <property type="project" value="InterPro"/>
</dbReference>
<evidence type="ECO:0000313" key="2">
    <source>
        <dbReference type="EMBL" id="KAK2989612.1"/>
    </source>
</evidence>
<feature type="region of interest" description="Disordered" evidence="1">
    <location>
        <begin position="1"/>
        <end position="41"/>
    </location>
</feature>
<dbReference type="AlphaFoldDB" id="A0AA88UUW1"/>
<keyword evidence="3" id="KW-1185">Reference proteome</keyword>
<evidence type="ECO:0000313" key="3">
    <source>
        <dbReference type="Proteomes" id="UP001187471"/>
    </source>
</evidence>
<dbReference type="EMBL" id="JAVXUO010000723">
    <property type="protein sequence ID" value="KAK2989612.1"/>
    <property type="molecule type" value="Genomic_DNA"/>
</dbReference>
<name>A0AA88UUW1_9ASTE</name>
<dbReference type="Pfam" id="PF15925">
    <property type="entry name" value="SOSSC"/>
    <property type="match status" value="1"/>
</dbReference>
<proteinExistence type="predicted"/>
<reference evidence="2" key="1">
    <citation type="submission" date="2022-12" db="EMBL/GenBank/DDBJ databases">
        <title>Draft genome assemblies for two species of Escallonia (Escalloniales).</title>
        <authorList>
            <person name="Chanderbali A."/>
            <person name="Dervinis C."/>
            <person name="Anghel I."/>
            <person name="Soltis D."/>
            <person name="Soltis P."/>
            <person name="Zapata F."/>
        </authorList>
    </citation>
    <scope>NUCLEOTIDE SEQUENCE</scope>
    <source>
        <strain evidence="2">UCBG92.1500</strain>
        <tissue evidence="2">Leaf</tissue>
    </source>
</reference>